<organism evidence="15 16">
    <name type="scientific">Thermoanaerobacterium saccharolyticum (strain DSM 8691 / JW/SL-YS485)</name>
    <dbReference type="NCBI Taxonomy" id="1094508"/>
    <lineage>
        <taxon>Bacteria</taxon>
        <taxon>Bacillati</taxon>
        <taxon>Bacillota</taxon>
        <taxon>Clostridia</taxon>
        <taxon>Thermoanaerobacterales</taxon>
        <taxon>Thermoanaerobacteraceae</taxon>
        <taxon>Thermoanaerobacterium</taxon>
    </lineage>
</organism>
<evidence type="ECO:0000256" key="3">
    <source>
        <dbReference type="ARBA" id="ARBA00022475"/>
    </source>
</evidence>
<dbReference type="InterPro" id="IPR023214">
    <property type="entry name" value="HAD_sf"/>
</dbReference>
<evidence type="ECO:0000256" key="4">
    <source>
        <dbReference type="ARBA" id="ARBA00022568"/>
    </source>
</evidence>
<dbReference type="SFLD" id="SFLDG00002">
    <property type="entry name" value="C1.7:_P-type_atpase_like"/>
    <property type="match status" value="1"/>
</dbReference>
<keyword evidence="4" id="KW-0813">Transport</keyword>
<dbReference type="BioCyc" id="TSAC1094508:GLMA-1313-MONOMER"/>
<dbReference type="Pfam" id="PF00689">
    <property type="entry name" value="Cation_ATPase_C"/>
    <property type="match status" value="1"/>
</dbReference>
<dbReference type="AlphaFoldDB" id="I3VUV5"/>
<evidence type="ECO:0000256" key="8">
    <source>
        <dbReference type="ARBA" id="ARBA00022840"/>
    </source>
</evidence>
<dbReference type="PROSITE" id="PS00154">
    <property type="entry name" value="ATPASE_E1_E2"/>
    <property type="match status" value="1"/>
</dbReference>
<evidence type="ECO:0000256" key="13">
    <source>
        <dbReference type="SAM" id="Phobius"/>
    </source>
</evidence>
<dbReference type="InterPro" id="IPR001757">
    <property type="entry name" value="P_typ_ATPase"/>
</dbReference>
<keyword evidence="4" id="KW-0106">Calcium</keyword>
<reference evidence="15 16" key="1">
    <citation type="journal article" date="2014" name="Appl. Environ. Microbiol.">
        <title>Profile of Secreted Hydrolases, Associated Proteins, and SlpA in Thermoanaerobacterium saccharolyticum during the Degradation of Hemicellulose.</title>
        <authorList>
            <person name="Currie D.H."/>
            <person name="Guss A.M."/>
            <person name="Herring C.D."/>
            <person name="Giannone R.J."/>
            <person name="Johnson C.M."/>
            <person name="Lankford P.K."/>
            <person name="Brown S.D."/>
            <person name="Hettich R.L."/>
            <person name="Lynd L.R."/>
        </authorList>
    </citation>
    <scope>NUCLEOTIDE SEQUENCE [LARGE SCALE GENOMIC DNA]</scope>
    <source>
        <strain evidence="16">DSM 8691 / JW/SL-YS485</strain>
    </source>
</reference>
<evidence type="ECO:0000256" key="5">
    <source>
        <dbReference type="ARBA" id="ARBA00022692"/>
    </source>
</evidence>
<dbReference type="STRING" id="1094508.Tsac_1289"/>
<evidence type="ECO:0000256" key="11">
    <source>
        <dbReference type="ARBA" id="ARBA00023136"/>
    </source>
</evidence>
<keyword evidence="4" id="KW-0406">Ion transport</keyword>
<sequence length="953" mass="104554">MELIRKYTSYTKRIRFSVNGLYRNELLAKRLEKNLSLKSGILSVTANPMTGNIIVAFDSSLKVEDIKKEIYKIKFNIRDGKDIFPMKQQAQYPWHIMTKRQIEKVLNSDIDNGLSTVEAKKRLSTYGLNQLISGNKPSFFKMMLSQVNNYLFKILLFAGGISFLIGDVADSIVIISIVVIESSLGVLQEYNAEKSLESLHKLTSPRSSVLRDGKISLLSSSELVPGDVVIVNPGDIVPADGRIVECKNLETDESCLTGESHPSSKHDLVILKDDIPLAERKNMAYMGTSITKGYGKLIIVSTGMSTEIGKIAKMLNEERNVLSPLNKSLEVLGKNITVAIIIISFSIFLSGIIRGKSFSQMLGIGISLAIGAIPEGLSTIVTIALAYGVQRMAKRNAIVRKLNSVETLGVANVICTDKTGTLTKNEMTVKEIRTLDKIWIISGIGYSPLGSFYHDNVKINPKDDKDLYSILQYGAMCSNSKLIKKENDWTVSGDPTEGAIIVAAAKAGIENKQYERIDEIPFDSSNKFMTVVVDTASYKLAISKGAPDVILNKCSYFLRSGKAIKLGKINKNKIIRQNDEMSNKALRVLAVSYKILNDEDNNVDSDFIFAGLIGMEDPPKDEVSQTIEECLRSGINVVMITGDQKNTAVSIGKRIGLLKGKKAISGQELDKMDDDELINLIDDVNIFYRTSPHHKLKIVRALRKKGYIVAMTGDGINDAPAVKEANIGIAMGKGGTDVTRNASDITLADDNFTTIVMAIKEGRGINENIKKFLRYVLSGNVGEIIALAMASMTGMEMPLTSSQILSINLVTEGIPALALGVEPSSLKLKKNENAQLLDSKLYNYILKRGSLIGFTTLFAFKYGEALRNPVIAKTMAYSNLVMAQMFNVFDARRAEMPTPISQNKLLVPSVAISIATLLATIYVNPIANIFGNAKLSLMDWLIVLLSSGIISRI</sequence>
<dbReference type="InterPro" id="IPR036412">
    <property type="entry name" value="HAD-like_sf"/>
</dbReference>
<dbReference type="SMART" id="SM00831">
    <property type="entry name" value="Cation_ATPase_N"/>
    <property type="match status" value="1"/>
</dbReference>
<keyword evidence="7" id="KW-0547">Nucleotide-binding</keyword>
<dbReference type="Pfam" id="PF13246">
    <property type="entry name" value="Cation_ATPase"/>
    <property type="match status" value="1"/>
</dbReference>
<accession>I3VUV5</accession>
<dbReference type="PRINTS" id="PR00120">
    <property type="entry name" value="HATPASE"/>
</dbReference>
<dbReference type="InterPro" id="IPR006068">
    <property type="entry name" value="ATPase_P-typ_cation-transptr_C"/>
</dbReference>
<keyword evidence="9" id="KW-1278">Translocase</keyword>
<dbReference type="InterPro" id="IPR044492">
    <property type="entry name" value="P_typ_ATPase_HD_dom"/>
</dbReference>
<dbReference type="PATRIC" id="fig|1094508.3.peg.1303"/>
<dbReference type="Proteomes" id="UP000006178">
    <property type="component" value="Chromosome"/>
</dbReference>
<dbReference type="SUPFAM" id="SSF81660">
    <property type="entry name" value="Metal cation-transporting ATPase, ATP-binding domain N"/>
    <property type="match status" value="1"/>
</dbReference>
<dbReference type="GO" id="GO:0046872">
    <property type="term" value="F:metal ion binding"/>
    <property type="evidence" value="ECO:0007669"/>
    <property type="project" value="UniProtKB-KW"/>
</dbReference>
<evidence type="ECO:0000256" key="9">
    <source>
        <dbReference type="ARBA" id="ARBA00022967"/>
    </source>
</evidence>
<keyword evidence="6" id="KW-0479">Metal-binding</keyword>
<feature type="transmembrane region" description="Helical" evidence="13">
    <location>
        <begin position="336"/>
        <end position="355"/>
    </location>
</feature>
<comment type="subcellular location">
    <subcellularLocation>
        <location evidence="1">Cell membrane</location>
        <topology evidence="1">Multi-pass membrane protein</topology>
    </subcellularLocation>
</comment>
<dbReference type="GO" id="GO:0005886">
    <property type="term" value="C:plasma membrane"/>
    <property type="evidence" value="ECO:0007669"/>
    <property type="project" value="UniProtKB-SubCell"/>
</dbReference>
<dbReference type="FunFam" id="2.70.150.10:FF:000016">
    <property type="entry name" value="Calcium-transporting P-type ATPase putative"/>
    <property type="match status" value="1"/>
</dbReference>
<dbReference type="Pfam" id="PF00122">
    <property type="entry name" value="E1-E2_ATPase"/>
    <property type="match status" value="1"/>
</dbReference>
<keyword evidence="16" id="KW-1185">Reference proteome</keyword>
<proteinExistence type="predicted"/>
<keyword evidence="4" id="KW-0109">Calcium transport</keyword>
<keyword evidence="11 13" id="KW-0472">Membrane</keyword>
<evidence type="ECO:0000256" key="10">
    <source>
        <dbReference type="ARBA" id="ARBA00022989"/>
    </source>
</evidence>
<evidence type="ECO:0000256" key="12">
    <source>
        <dbReference type="ARBA" id="ARBA00048694"/>
    </source>
</evidence>
<dbReference type="SFLD" id="SFLDS00003">
    <property type="entry name" value="Haloacid_Dehalogenase"/>
    <property type="match status" value="1"/>
</dbReference>
<dbReference type="GO" id="GO:0005524">
    <property type="term" value="F:ATP binding"/>
    <property type="evidence" value="ECO:0007669"/>
    <property type="project" value="UniProtKB-KW"/>
</dbReference>
<dbReference type="Gene3D" id="3.40.50.1000">
    <property type="entry name" value="HAD superfamily/HAD-like"/>
    <property type="match status" value="1"/>
</dbReference>
<protein>
    <recommendedName>
        <fullName evidence="2">P-type Ca(2+) transporter</fullName>
        <ecNumber evidence="2">7.2.2.10</ecNumber>
    </recommendedName>
</protein>
<comment type="catalytic activity">
    <reaction evidence="12">
        <text>Ca(2+)(in) + ATP + H2O = Ca(2+)(out) + ADP + phosphate + H(+)</text>
        <dbReference type="Rhea" id="RHEA:18105"/>
        <dbReference type="ChEBI" id="CHEBI:15377"/>
        <dbReference type="ChEBI" id="CHEBI:15378"/>
        <dbReference type="ChEBI" id="CHEBI:29108"/>
        <dbReference type="ChEBI" id="CHEBI:30616"/>
        <dbReference type="ChEBI" id="CHEBI:43474"/>
        <dbReference type="ChEBI" id="CHEBI:456216"/>
        <dbReference type="EC" id="7.2.2.10"/>
    </reaction>
</comment>
<keyword evidence="3" id="KW-1003">Cell membrane</keyword>
<dbReference type="InterPro" id="IPR023298">
    <property type="entry name" value="ATPase_P-typ_TM_dom_sf"/>
</dbReference>
<evidence type="ECO:0000256" key="2">
    <source>
        <dbReference type="ARBA" id="ARBA00012790"/>
    </source>
</evidence>
<name>I3VUV5_THESW</name>
<dbReference type="SUPFAM" id="SSF81665">
    <property type="entry name" value="Calcium ATPase, transmembrane domain M"/>
    <property type="match status" value="1"/>
</dbReference>
<dbReference type="GO" id="GO:0016887">
    <property type="term" value="F:ATP hydrolysis activity"/>
    <property type="evidence" value="ECO:0007669"/>
    <property type="project" value="InterPro"/>
</dbReference>
<dbReference type="InterPro" id="IPR008250">
    <property type="entry name" value="ATPase_P-typ_transduc_dom_A_sf"/>
</dbReference>
<dbReference type="SUPFAM" id="SSF56784">
    <property type="entry name" value="HAD-like"/>
    <property type="match status" value="1"/>
</dbReference>
<keyword evidence="10 13" id="KW-1133">Transmembrane helix</keyword>
<dbReference type="EC" id="7.2.2.10" evidence="2"/>
<feature type="transmembrane region" description="Helical" evidence="13">
    <location>
        <begin position="361"/>
        <end position="387"/>
    </location>
</feature>
<dbReference type="Pfam" id="PF00690">
    <property type="entry name" value="Cation_ATPase_N"/>
    <property type="match status" value="1"/>
</dbReference>
<feature type="domain" description="Cation-transporting P-type ATPase N-terminal" evidence="14">
    <location>
        <begin position="93"/>
        <end position="167"/>
    </location>
</feature>
<evidence type="ECO:0000256" key="7">
    <source>
        <dbReference type="ARBA" id="ARBA00022741"/>
    </source>
</evidence>
<dbReference type="PANTHER" id="PTHR42861">
    <property type="entry name" value="CALCIUM-TRANSPORTING ATPASE"/>
    <property type="match status" value="1"/>
</dbReference>
<dbReference type="SFLD" id="SFLDF00027">
    <property type="entry name" value="p-type_atpase"/>
    <property type="match status" value="1"/>
</dbReference>
<evidence type="ECO:0000259" key="14">
    <source>
        <dbReference type="SMART" id="SM00831"/>
    </source>
</evidence>
<evidence type="ECO:0000256" key="6">
    <source>
        <dbReference type="ARBA" id="ARBA00022723"/>
    </source>
</evidence>
<dbReference type="PRINTS" id="PR00119">
    <property type="entry name" value="CATATPASE"/>
</dbReference>
<dbReference type="Gene3D" id="3.40.1110.10">
    <property type="entry name" value="Calcium-transporting ATPase, cytoplasmic domain N"/>
    <property type="match status" value="1"/>
</dbReference>
<dbReference type="InterPro" id="IPR004014">
    <property type="entry name" value="ATPase_P-typ_cation-transptr_N"/>
</dbReference>
<dbReference type="Gene3D" id="2.70.150.10">
    <property type="entry name" value="Calcium-transporting ATPase, cytoplasmic transduction domain A"/>
    <property type="match status" value="1"/>
</dbReference>
<dbReference type="RefSeq" id="WP_014758179.1">
    <property type="nucleotide sequence ID" value="NC_017992.1"/>
</dbReference>
<evidence type="ECO:0000313" key="16">
    <source>
        <dbReference type="Proteomes" id="UP000006178"/>
    </source>
</evidence>
<dbReference type="EMBL" id="CP003184">
    <property type="protein sequence ID" value="AFK86300.1"/>
    <property type="molecule type" value="Genomic_DNA"/>
</dbReference>
<dbReference type="InterPro" id="IPR059000">
    <property type="entry name" value="ATPase_P-type_domA"/>
</dbReference>
<dbReference type="InterPro" id="IPR023299">
    <property type="entry name" value="ATPase_P-typ_cyto_dom_N"/>
</dbReference>
<keyword evidence="5 13" id="KW-0812">Transmembrane</keyword>
<dbReference type="Gene3D" id="1.20.1110.10">
    <property type="entry name" value="Calcium-transporting ATPase, transmembrane domain"/>
    <property type="match status" value="1"/>
</dbReference>
<dbReference type="KEGG" id="tsh:Tsac_1289"/>
<dbReference type="eggNOG" id="COG0474">
    <property type="taxonomic scope" value="Bacteria"/>
</dbReference>
<gene>
    <name evidence="15" type="ordered locus">Tsac_1289</name>
</gene>
<keyword evidence="8" id="KW-0067">ATP-binding</keyword>
<dbReference type="InterPro" id="IPR018303">
    <property type="entry name" value="ATPase_P-typ_P_site"/>
</dbReference>
<evidence type="ECO:0000256" key="1">
    <source>
        <dbReference type="ARBA" id="ARBA00004651"/>
    </source>
</evidence>
<evidence type="ECO:0000313" key="15">
    <source>
        <dbReference type="EMBL" id="AFK86300.1"/>
    </source>
</evidence>
<dbReference type="NCBIfam" id="TIGR01494">
    <property type="entry name" value="ATPase_P-type"/>
    <property type="match status" value="4"/>
</dbReference>
<dbReference type="SUPFAM" id="SSF81653">
    <property type="entry name" value="Calcium ATPase, transduction domain A"/>
    <property type="match status" value="1"/>
</dbReference>
<dbReference type="GO" id="GO:0005388">
    <property type="term" value="F:P-type calcium transporter activity"/>
    <property type="evidence" value="ECO:0007669"/>
    <property type="project" value="UniProtKB-EC"/>
</dbReference>